<evidence type="ECO:0000256" key="4">
    <source>
        <dbReference type="ARBA" id="ARBA00022692"/>
    </source>
</evidence>
<keyword evidence="5 10" id="KW-0548">Nucleotidyltransferase</keyword>
<evidence type="ECO:0000259" key="11">
    <source>
        <dbReference type="PROSITE" id="PS51794"/>
    </source>
</evidence>
<evidence type="ECO:0000256" key="7">
    <source>
        <dbReference type="ARBA" id="ARBA00022840"/>
    </source>
</evidence>
<keyword evidence="4 10" id="KW-0812">Transmembrane</keyword>
<dbReference type="GO" id="GO:0005524">
    <property type="term" value="F:ATP binding"/>
    <property type="evidence" value="ECO:0007669"/>
    <property type="project" value="UniProtKB-UniRule"/>
</dbReference>
<evidence type="ECO:0000256" key="2">
    <source>
        <dbReference type="ARBA" id="ARBA00022475"/>
    </source>
</evidence>
<evidence type="ECO:0000313" key="13">
    <source>
        <dbReference type="Proteomes" id="UP000243819"/>
    </source>
</evidence>
<dbReference type="HAMAP" id="MF_01499">
    <property type="entry name" value="DacA"/>
    <property type="match status" value="1"/>
</dbReference>
<dbReference type="GO" id="GO:0005886">
    <property type="term" value="C:plasma membrane"/>
    <property type="evidence" value="ECO:0007669"/>
    <property type="project" value="UniProtKB-SubCell"/>
</dbReference>
<evidence type="ECO:0000256" key="10">
    <source>
        <dbReference type="HAMAP-Rule" id="MF_01499"/>
    </source>
</evidence>
<keyword evidence="7 10" id="KW-0067">ATP-binding</keyword>
<evidence type="ECO:0000256" key="3">
    <source>
        <dbReference type="ARBA" id="ARBA00022679"/>
    </source>
</evidence>
<comment type="subcellular location">
    <subcellularLocation>
        <location evidence="10">Cell membrane</location>
        <topology evidence="10">Single-pass membrane protein</topology>
    </subcellularLocation>
</comment>
<proteinExistence type="inferred from homology"/>
<sequence length="269" mass="29889">MWQLITRVISNFNIKDAIDIAIVSFVLYKVIMLIKGTRAVQLIKGLGVLLTATVVTGWLGLNTINWLLNQTMTVGLVALPIIFYPELRRALEQLGRGKFFKSTRFLAPKEFEQVVTELVKGVVTLSKEKVGALIVIERETGLNEHIETGVPLDAIISSQLIVNIFTLKTPLHDGAAIIKGNRIAAATCYLPLSENLDISKDLGTRHRAALGISEQSDAVVIIVSEETGVISLAKNGKLTRYLDEKTLREMLAIELKNSEEEASKWPWRW</sequence>
<evidence type="ECO:0000313" key="12">
    <source>
        <dbReference type="EMBL" id="SET20759.1"/>
    </source>
</evidence>
<dbReference type="EC" id="2.7.7.85" evidence="10"/>
<dbReference type="PANTHER" id="PTHR34185:SF1">
    <property type="entry name" value="DIADENYLATE CYCLASE"/>
    <property type="match status" value="1"/>
</dbReference>
<gene>
    <name evidence="10" type="primary">dacA</name>
    <name evidence="12" type="ORF">SAMN03080614_10825</name>
</gene>
<evidence type="ECO:0000256" key="9">
    <source>
        <dbReference type="ARBA" id="ARBA00023136"/>
    </source>
</evidence>
<dbReference type="RefSeq" id="WP_091351556.1">
    <property type="nucleotide sequence ID" value="NZ_FOIF01000082.1"/>
</dbReference>
<dbReference type="PANTHER" id="PTHR34185">
    <property type="entry name" value="DIADENYLATE CYCLASE"/>
    <property type="match status" value="1"/>
</dbReference>
<dbReference type="EMBL" id="FOIF01000082">
    <property type="protein sequence ID" value="SET20759.1"/>
    <property type="molecule type" value="Genomic_DNA"/>
</dbReference>
<dbReference type="InterPro" id="IPR014046">
    <property type="entry name" value="C-di-AMP_synthase"/>
</dbReference>
<reference evidence="13" key="1">
    <citation type="submission" date="2016-10" db="EMBL/GenBank/DDBJ databases">
        <authorList>
            <person name="Varghese N."/>
            <person name="Submissions S."/>
        </authorList>
    </citation>
    <scope>NUCLEOTIDE SEQUENCE [LARGE SCALE GENOMIC DNA]</scope>
    <source>
        <strain evidence="13">DSM 13577</strain>
    </source>
</reference>
<accession>A0A1I0CNF8</accession>
<comment type="catalytic activity">
    <reaction evidence="1 10">
        <text>2 ATP = 3',3'-c-di-AMP + 2 diphosphate</text>
        <dbReference type="Rhea" id="RHEA:35655"/>
        <dbReference type="ChEBI" id="CHEBI:30616"/>
        <dbReference type="ChEBI" id="CHEBI:33019"/>
        <dbReference type="ChEBI" id="CHEBI:71500"/>
        <dbReference type="EC" id="2.7.7.85"/>
    </reaction>
</comment>
<evidence type="ECO:0000256" key="1">
    <source>
        <dbReference type="ARBA" id="ARBA00000877"/>
    </source>
</evidence>
<dbReference type="GO" id="GO:0004016">
    <property type="term" value="F:adenylate cyclase activity"/>
    <property type="evidence" value="ECO:0007669"/>
    <property type="project" value="UniProtKB-UniRule"/>
</dbReference>
<dbReference type="AlphaFoldDB" id="A0A1I0CNF8"/>
<evidence type="ECO:0000256" key="6">
    <source>
        <dbReference type="ARBA" id="ARBA00022741"/>
    </source>
</evidence>
<dbReference type="InterPro" id="IPR036888">
    <property type="entry name" value="DNA_integrity_DisA_N_sf"/>
</dbReference>
<dbReference type="Proteomes" id="UP000243819">
    <property type="component" value="Unassembled WGS sequence"/>
</dbReference>
<dbReference type="OrthoDB" id="9807385at2"/>
<comment type="function">
    <text evidence="10">Catalyzes the condensation of 2 ATP molecules into cyclic di-AMP (c-di-AMP), a second messenger used to regulate differing processes in different bacteria.</text>
</comment>
<dbReference type="PIRSF" id="PIRSF004793">
    <property type="entry name" value="UCP004793"/>
    <property type="match status" value="1"/>
</dbReference>
<feature type="transmembrane region" description="Helical" evidence="10">
    <location>
        <begin position="42"/>
        <end position="61"/>
    </location>
</feature>
<dbReference type="Pfam" id="PF02457">
    <property type="entry name" value="DAC"/>
    <property type="match status" value="1"/>
</dbReference>
<name>A0A1I0CNF8_9FIRM</name>
<keyword evidence="2 10" id="KW-1003">Cell membrane</keyword>
<dbReference type="Gene3D" id="3.40.1700.10">
    <property type="entry name" value="DNA integrity scanning protein, DisA, N-terminal domain"/>
    <property type="match status" value="1"/>
</dbReference>
<dbReference type="GO" id="GO:0006171">
    <property type="term" value="P:cAMP biosynthetic process"/>
    <property type="evidence" value="ECO:0007669"/>
    <property type="project" value="InterPro"/>
</dbReference>
<comment type="similarity">
    <text evidence="10">Belongs to the adenylate cyclase family. DacA/CdaA subfamily.</text>
</comment>
<dbReference type="STRING" id="1120990.SAMN03080614_10825"/>
<dbReference type="SUPFAM" id="SSF143597">
    <property type="entry name" value="YojJ-like"/>
    <property type="match status" value="1"/>
</dbReference>
<dbReference type="InterPro" id="IPR050338">
    <property type="entry name" value="DisA"/>
</dbReference>
<evidence type="ECO:0000256" key="5">
    <source>
        <dbReference type="ARBA" id="ARBA00022695"/>
    </source>
</evidence>
<evidence type="ECO:0000256" key="8">
    <source>
        <dbReference type="ARBA" id="ARBA00022989"/>
    </source>
</evidence>
<comment type="subunit">
    <text evidence="10">Probably a homodimer.</text>
</comment>
<dbReference type="PROSITE" id="PS51794">
    <property type="entry name" value="DAC"/>
    <property type="match status" value="1"/>
</dbReference>
<protein>
    <recommendedName>
        <fullName evidence="10">Diadenylate cyclase</fullName>
        <shortName evidence="10">DAC</shortName>
        <ecNumber evidence="10">2.7.7.85</ecNumber>
    </recommendedName>
    <alternativeName>
        <fullName evidence="10">Cyclic-di-AMP synthase</fullName>
        <shortName evidence="10">c-di-AMP synthase</shortName>
    </alternativeName>
</protein>
<dbReference type="NCBIfam" id="TIGR00159">
    <property type="entry name" value="diadenylate cyclase CdaA"/>
    <property type="match status" value="1"/>
</dbReference>
<keyword evidence="3 10" id="KW-0808">Transferase</keyword>
<keyword evidence="8 10" id="KW-1133">Transmembrane helix</keyword>
<dbReference type="Pfam" id="PF19293">
    <property type="entry name" value="CdaA_N"/>
    <property type="match status" value="1"/>
</dbReference>
<keyword evidence="9 10" id="KW-0472">Membrane</keyword>
<organism evidence="12 13">
    <name type="scientific">Anaerobranca gottschalkii DSM 13577</name>
    <dbReference type="NCBI Taxonomy" id="1120990"/>
    <lineage>
        <taxon>Bacteria</taxon>
        <taxon>Bacillati</taxon>
        <taxon>Bacillota</taxon>
        <taxon>Clostridia</taxon>
        <taxon>Eubacteriales</taxon>
        <taxon>Proteinivoracaceae</taxon>
        <taxon>Anaerobranca</taxon>
    </lineage>
</organism>
<dbReference type="InterPro" id="IPR003390">
    <property type="entry name" value="DNA_integrity_scan_DisA_N"/>
</dbReference>
<dbReference type="InterPro" id="IPR045585">
    <property type="entry name" value="CdaA_N"/>
</dbReference>
<feature type="domain" description="DAC" evidence="11">
    <location>
        <begin position="84"/>
        <end position="244"/>
    </location>
</feature>
<dbReference type="InterPro" id="IPR034701">
    <property type="entry name" value="CdaA"/>
</dbReference>
<dbReference type="FunFam" id="3.40.1700.10:FF:000002">
    <property type="entry name" value="Diadenylate cyclase"/>
    <property type="match status" value="1"/>
</dbReference>
<dbReference type="GO" id="GO:0106408">
    <property type="term" value="F:diadenylate cyclase activity"/>
    <property type="evidence" value="ECO:0007669"/>
    <property type="project" value="UniProtKB-EC"/>
</dbReference>
<keyword evidence="6 10" id="KW-0547">Nucleotide-binding</keyword>
<keyword evidence="13" id="KW-1185">Reference proteome</keyword>